<keyword evidence="1 2" id="KW-0732">Signal</keyword>
<gene>
    <name evidence="3" type="ORF">DFP90_103123</name>
</gene>
<organism evidence="3 4">
    <name type="scientific">Aestuariispira insulae</name>
    <dbReference type="NCBI Taxonomy" id="1461337"/>
    <lineage>
        <taxon>Bacteria</taxon>
        <taxon>Pseudomonadati</taxon>
        <taxon>Pseudomonadota</taxon>
        <taxon>Alphaproteobacteria</taxon>
        <taxon>Rhodospirillales</taxon>
        <taxon>Kiloniellaceae</taxon>
        <taxon>Aestuariispira</taxon>
    </lineage>
</organism>
<proteinExistence type="predicted"/>
<evidence type="ECO:0000256" key="2">
    <source>
        <dbReference type="SAM" id="SignalP"/>
    </source>
</evidence>
<keyword evidence="3" id="KW-0449">Lipoprotein</keyword>
<protein>
    <submittedName>
        <fullName evidence="3">Outer membrane lipoprotein-sorting protein</fullName>
    </submittedName>
</protein>
<dbReference type="AlphaFoldDB" id="A0A3D9HP97"/>
<reference evidence="3 4" key="1">
    <citation type="submission" date="2018-07" db="EMBL/GenBank/DDBJ databases">
        <title>Genomic Encyclopedia of Type Strains, Phase III (KMG-III): the genomes of soil and plant-associated and newly described type strains.</title>
        <authorList>
            <person name="Whitman W."/>
        </authorList>
    </citation>
    <scope>NUCLEOTIDE SEQUENCE [LARGE SCALE GENOMIC DNA]</scope>
    <source>
        <strain evidence="3 4">CECT 8488</strain>
    </source>
</reference>
<dbReference type="EMBL" id="QRDW01000003">
    <property type="protein sequence ID" value="RED51323.1"/>
    <property type="molecule type" value="Genomic_DNA"/>
</dbReference>
<dbReference type="CDD" id="cd16325">
    <property type="entry name" value="LolA"/>
    <property type="match status" value="1"/>
</dbReference>
<name>A0A3D9HP97_9PROT</name>
<feature type="chain" id="PRO_5017648203" evidence="2">
    <location>
        <begin position="25"/>
        <end position="217"/>
    </location>
</feature>
<evidence type="ECO:0000256" key="1">
    <source>
        <dbReference type="ARBA" id="ARBA00022729"/>
    </source>
</evidence>
<dbReference type="PANTHER" id="PTHR35869">
    <property type="entry name" value="OUTER-MEMBRANE LIPOPROTEIN CARRIER PROTEIN"/>
    <property type="match status" value="1"/>
</dbReference>
<accession>A0A3D9HP97</accession>
<evidence type="ECO:0000313" key="4">
    <source>
        <dbReference type="Proteomes" id="UP000256845"/>
    </source>
</evidence>
<feature type="signal peptide" evidence="2">
    <location>
        <begin position="1"/>
        <end position="24"/>
    </location>
</feature>
<dbReference type="PANTHER" id="PTHR35869:SF1">
    <property type="entry name" value="OUTER-MEMBRANE LIPOPROTEIN CARRIER PROTEIN"/>
    <property type="match status" value="1"/>
</dbReference>
<dbReference type="RefSeq" id="WP_181905277.1">
    <property type="nucleotide sequence ID" value="NZ_QRDW01000003.1"/>
</dbReference>
<dbReference type="InterPro" id="IPR004564">
    <property type="entry name" value="OM_lipoprot_carrier_LolA-like"/>
</dbReference>
<keyword evidence="4" id="KW-1185">Reference proteome</keyword>
<evidence type="ECO:0000313" key="3">
    <source>
        <dbReference type="EMBL" id="RED51323.1"/>
    </source>
</evidence>
<dbReference type="SUPFAM" id="SSF89392">
    <property type="entry name" value="Prokaryotic lipoproteins and lipoprotein localization factors"/>
    <property type="match status" value="1"/>
</dbReference>
<dbReference type="Pfam" id="PF03548">
    <property type="entry name" value="LolA"/>
    <property type="match status" value="1"/>
</dbReference>
<dbReference type="InterPro" id="IPR029046">
    <property type="entry name" value="LolA/LolB/LppX"/>
</dbReference>
<sequence>MKKTISALIATLMIGAAWTGPATAETAKSAVDLKNPEVVGTLNQLEDYLSSITTIKSRFIQANPDGSYVEGTMYMNRPGKARFEYDAPVPILLVATGNFFIHVDKELKQVTHIPLSSTPAYLLLREDINFQDNLEITGFERRNGLIRLSLVERENEDYGEASLIFSESPLELKQWTITDAQQLRTTVTLMNSEEGLELDEDLFHFHNPWDGIGVNDN</sequence>
<comment type="caution">
    <text evidence="3">The sequence shown here is derived from an EMBL/GenBank/DDBJ whole genome shotgun (WGS) entry which is preliminary data.</text>
</comment>
<dbReference type="Gene3D" id="2.50.20.10">
    <property type="entry name" value="Lipoprotein localisation LolA/LolB/LppX"/>
    <property type="match status" value="1"/>
</dbReference>
<dbReference type="Proteomes" id="UP000256845">
    <property type="component" value="Unassembled WGS sequence"/>
</dbReference>